<dbReference type="SUPFAM" id="SSF50475">
    <property type="entry name" value="FMN-binding split barrel"/>
    <property type="match status" value="1"/>
</dbReference>
<dbReference type="AlphaFoldDB" id="A0AAE9YAL9"/>
<dbReference type="KEGG" id="ima:PO878_02565"/>
<dbReference type="PANTHER" id="PTHR35176:SF2">
    <property type="entry name" value="F420H(2)-DEPENDENT REDUCTASE RV1155"/>
    <property type="match status" value="1"/>
</dbReference>
<dbReference type="InterPro" id="IPR011576">
    <property type="entry name" value="Pyridox_Oxase_N"/>
</dbReference>
<feature type="domain" description="Pyridoxamine 5'-phosphate oxidase N-terminal" evidence="2">
    <location>
        <begin position="11"/>
        <end position="136"/>
    </location>
</feature>
<dbReference type="NCBIfam" id="TIGR03618">
    <property type="entry name" value="Rv1155_F420"/>
    <property type="match status" value="1"/>
</dbReference>
<dbReference type="GO" id="GO:0005829">
    <property type="term" value="C:cytosol"/>
    <property type="evidence" value="ECO:0007669"/>
    <property type="project" value="TreeGrafter"/>
</dbReference>
<proteinExistence type="predicted"/>
<evidence type="ECO:0000313" key="4">
    <source>
        <dbReference type="Proteomes" id="UP001216390"/>
    </source>
</evidence>
<dbReference type="Gene3D" id="2.30.110.10">
    <property type="entry name" value="Electron Transport, Fmn-binding Protein, Chain A"/>
    <property type="match status" value="1"/>
</dbReference>
<keyword evidence="4" id="KW-1185">Reference proteome</keyword>
<reference evidence="3" key="1">
    <citation type="submission" date="2023-01" db="EMBL/GenBank/DDBJ databases">
        <title>The diversity of Class Acidimicrobiia in South China Sea sediment environments and the proposal of Iamia marina sp. nov., a novel species of the genus Iamia.</title>
        <authorList>
            <person name="He Y."/>
            <person name="Tian X."/>
        </authorList>
    </citation>
    <scope>NUCLEOTIDE SEQUENCE</scope>
    <source>
        <strain evidence="3">DSM 19957</strain>
    </source>
</reference>
<evidence type="ECO:0000313" key="3">
    <source>
        <dbReference type="EMBL" id="WCO67603.1"/>
    </source>
</evidence>
<dbReference type="GO" id="GO:0070967">
    <property type="term" value="F:coenzyme F420 binding"/>
    <property type="evidence" value="ECO:0007669"/>
    <property type="project" value="TreeGrafter"/>
</dbReference>
<dbReference type="InterPro" id="IPR052019">
    <property type="entry name" value="F420H2_bilvrd_red/Heme_oxyg"/>
</dbReference>
<dbReference type="InterPro" id="IPR012349">
    <property type="entry name" value="Split_barrel_FMN-bd"/>
</dbReference>
<dbReference type="InterPro" id="IPR019920">
    <property type="entry name" value="F420-binding_dom_put"/>
</dbReference>
<evidence type="ECO:0000256" key="1">
    <source>
        <dbReference type="ARBA" id="ARBA00023002"/>
    </source>
</evidence>
<dbReference type="EMBL" id="CP116942">
    <property type="protein sequence ID" value="WCO67603.1"/>
    <property type="molecule type" value="Genomic_DNA"/>
</dbReference>
<dbReference type="GO" id="GO:0016627">
    <property type="term" value="F:oxidoreductase activity, acting on the CH-CH group of donors"/>
    <property type="evidence" value="ECO:0007669"/>
    <property type="project" value="TreeGrafter"/>
</dbReference>
<name>A0AAE9YAL9_9ACTN</name>
<sequence length="138" mass="15270">MDTTDALAYARDRQKGVLVTLKADGRPQLSNVLYAVGDDDVVRVSVTDDRAKTANARRDPRVALHVTSEDFWSYVVVEGRAELTPVAAAPDDATVDELVALYRSVQGEHDDWDEYRASMVEGGRLVLRLHPEHAYGMA</sequence>
<keyword evidence="1" id="KW-0560">Oxidoreductase</keyword>
<gene>
    <name evidence="3" type="ORF">PO878_02565</name>
</gene>
<protein>
    <submittedName>
        <fullName evidence="3">PPOX class F420-dependent oxidoreductase</fullName>
    </submittedName>
</protein>
<dbReference type="Pfam" id="PF01243">
    <property type="entry name" value="PNPOx_N"/>
    <property type="match status" value="1"/>
</dbReference>
<dbReference type="PANTHER" id="PTHR35176">
    <property type="entry name" value="HEME OXYGENASE HI_0854-RELATED"/>
    <property type="match status" value="1"/>
</dbReference>
<dbReference type="Proteomes" id="UP001216390">
    <property type="component" value="Chromosome"/>
</dbReference>
<evidence type="ECO:0000259" key="2">
    <source>
        <dbReference type="Pfam" id="PF01243"/>
    </source>
</evidence>
<organism evidence="3 4">
    <name type="scientific">Iamia majanohamensis</name>
    <dbReference type="NCBI Taxonomy" id="467976"/>
    <lineage>
        <taxon>Bacteria</taxon>
        <taxon>Bacillati</taxon>
        <taxon>Actinomycetota</taxon>
        <taxon>Acidimicrobiia</taxon>
        <taxon>Acidimicrobiales</taxon>
        <taxon>Iamiaceae</taxon>
        <taxon>Iamia</taxon>
    </lineage>
</organism>
<accession>A0AAE9YAL9</accession>
<dbReference type="RefSeq" id="WP_272737124.1">
    <property type="nucleotide sequence ID" value="NZ_CP116942.1"/>
</dbReference>